<reference evidence="2 3" key="1">
    <citation type="journal article" date="2022" name="Environ. Microbiol. Rep.">
        <title>Eco-phylogenetic analyses reveal divergent evolution of vitamin B12 metabolism in the marine bacterial family 'Psychromonadaceae'.</title>
        <authorList>
            <person name="Jin X."/>
            <person name="Yang Y."/>
            <person name="Cao H."/>
            <person name="Gao B."/>
            <person name="Zhao Z."/>
        </authorList>
    </citation>
    <scope>NUCLEOTIDE SEQUENCE [LARGE SCALE GENOMIC DNA]</scope>
    <source>
        <strain evidence="2 3">MKS20</strain>
    </source>
</reference>
<organism evidence="2 3">
    <name type="scientific">Motilimonas cestriensis</name>
    <dbReference type="NCBI Taxonomy" id="2742685"/>
    <lineage>
        <taxon>Bacteria</taxon>
        <taxon>Pseudomonadati</taxon>
        <taxon>Pseudomonadota</taxon>
        <taxon>Gammaproteobacteria</taxon>
        <taxon>Alteromonadales</taxon>
        <taxon>Alteromonadales genera incertae sedis</taxon>
        <taxon>Motilimonas</taxon>
    </lineage>
</organism>
<sequence>MKQFSKVIKSIFISGLFFVSSAHASDSGLDEFYAQPANQAAYKKAVKAGALVKARQFFVNTCQDAKTKGVEQNLDCSCVKEQIGKISDKAFFYETIQSYHEFQARAQLQGDAEKLKALKVEQSKRQSLTKQLGKACG</sequence>
<dbReference type="EMBL" id="JAIMJA010000009">
    <property type="protein sequence ID" value="MCE2595233.1"/>
    <property type="molecule type" value="Genomic_DNA"/>
</dbReference>
<accession>A0ABS8WC03</accession>
<gene>
    <name evidence="2" type="ORF">K6Y31_10445</name>
</gene>
<keyword evidence="1" id="KW-0732">Signal</keyword>
<proteinExistence type="predicted"/>
<name>A0ABS8WC03_9GAMM</name>
<evidence type="ECO:0008006" key="4">
    <source>
        <dbReference type="Google" id="ProtNLM"/>
    </source>
</evidence>
<keyword evidence="3" id="KW-1185">Reference proteome</keyword>
<feature type="signal peptide" evidence="1">
    <location>
        <begin position="1"/>
        <end position="24"/>
    </location>
</feature>
<dbReference type="Proteomes" id="UP001201273">
    <property type="component" value="Unassembled WGS sequence"/>
</dbReference>
<comment type="caution">
    <text evidence="2">The sequence shown here is derived from an EMBL/GenBank/DDBJ whole genome shotgun (WGS) entry which is preliminary data.</text>
</comment>
<dbReference type="RefSeq" id="WP_233052727.1">
    <property type="nucleotide sequence ID" value="NZ_JAIMJA010000009.1"/>
</dbReference>
<protein>
    <recommendedName>
        <fullName evidence="4">Secreted protein</fullName>
    </recommendedName>
</protein>
<evidence type="ECO:0000313" key="3">
    <source>
        <dbReference type="Proteomes" id="UP001201273"/>
    </source>
</evidence>
<feature type="chain" id="PRO_5045679815" description="Secreted protein" evidence="1">
    <location>
        <begin position="25"/>
        <end position="137"/>
    </location>
</feature>
<evidence type="ECO:0000256" key="1">
    <source>
        <dbReference type="SAM" id="SignalP"/>
    </source>
</evidence>
<evidence type="ECO:0000313" key="2">
    <source>
        <dbReference type="EMBL" id="MCE2595233.1"/>
    </source>
</evidence>